<accession>A0A1J5DP81</accession>
<gene>
    <name evidence="3" type="ORF">AUJ95_07430</name>
</gene>
<dbReference type="EMBL" id="MNYI01000192">
    <property type="protein sequence ID" value="OIP37948.1"/>
    <property type="molecule type" value="Genomic_DNA"/>
</dbReference>
<name>A0A1J5DP81_9BACT</name>
<dbReference type="STRING" id="1817895.AUJ95_07430"/>
<feature type="region of interest" description="Disordered" evidence="1">
    <location>
        <begin position="45"/>
        <end position="75"/>
    </location>
</feature>
<evidence type="ECO:0000256" key="1">
    <source>
        <dbReference type="SAM" id="MobiDB-lite"/>
    </source>
</evidence>
<proteinExistence type="predicted"/>
<protein>
    <recommendedName>
        <fullName evidence="5">Flp family type IVb pilin</fullName>
    </recommendedName>
</protein>
<reference evidence="3 4" key="1">
    <citation type="journal article" date="2016" name="Environ. Microbiol.">
        <title>Genomic resolution of a cold subsurface aquifer community provides metabolic insights for novel microbes adapted to high CO concentrations.</title>
        <authorList>
            <person name="Probst A.J."/>
            <person name="Castelle C.J."/>
            <person name="Singh A."/>
            <person name="Brown C.T."/>
            <person name="Anantharaman K."/>
            <person name="Sharon I."/>
            <person name="Hug L.A."/>
            <person name="Burstein D."/>
            <person name="Emerson J.B."/>
            <person name="Thomas B.C."/>
            <person name="Banfield J.F."/>
        </authorList>
    </citation>
    <scope>NUCLEOTIDE SEQUENCE [LARGE SCALE GENOMIC DNA]</scope>
    <source>
        <strain evidence="3">CG2_30_40_21</strain>
    </source>
</reference>
<organism evidence="3 4">
    <name type="scientific">Candidatus Desantisbacteria bacterium CG2_30_40_21</name>
    <dbReference type="NCBI Taxonomy" id="1817895"/>
    <lineage>
        <taxon>Bacteria</taxon>
        <taxon>Candidatus Desantisiibacteriota</taxon>
    </lineage>
</organism>
<evidence type="ECO:0000313" key="3">
    <source>
        <dbReference type="EMBL" id="OIP37948.1"/>
    </source>
</evidence>
<evidence type="ECO:0000313" key="4">
    <source>
        <dbReference type="Proteomes" id="UP000183085"/>
    </source>
</evidence>
<dbReference type="Pfam" id="PF04964">
    <property type="entry name" value="Flp_Fap"/>
    <property type="match status" value="1"/>
</dbReference>
<evidence type="ECO:0008006" key="5">
    <source>
        <dbReference type="Google" id="ProtNLM"/>
    </source>
</evidence>
<keyword evidence="2" id="KW-0812">Transmembrane</keyword>
<keyword evidence="2" id="KW-0472">Membrane</keyword>
<feature type="compositionally biased region" description="Low complexity" evidence="1">
    <location>
        <begin position="46"/>
        <end position="75"/>
    </location>
</feature>
<dbReference type="InterPro" id="IPR007047">
    <property type="entry name" value="Flp_Fap"/>
</dbReference>
<sequence length="75" mass="7837">MEHYNKHEHGQGMVEYGLIIGLIAVIVIAIFVALGPQIKTIFQGKSTTSVEQTTNGTSTTTGTATQTATGTATAQ</sequence>
<keyword evidence="2" id="KW-1133">Transmembrane helix</keyword>
<evidence type="ECO:0000256" key="2">
    <source>
        <dbReference type="SAM" id="Phobius"/>
    </source>
</evidence>
<dbReference type="AlphaFoldDB" id="A0A1J5DP81"/>
<comment type="caution">
    <text evidence="3">The sequence shown here is derived from an EMBL/GenBank/DDBJ whole genome shotgun (WGS) entry which is preliminary data.</text>
</comment>
<dbReference type="Proteomes" id="UP000183085">
    <property type="component" value="Unassembled WGS sequence"/>
</dbReference>
<feature type="transmembrane region" description="Helical" evidence="2">
    <location>
        <begin position="16"/>
        <end position="35"/>
    </location>
</feature>